<gene>
    <name evidence="2" type="ORF">PSS4_v1_80042</name>
</gene>
<protein>
    <submittedName>
        <fullName evidence="2">Uncharacterized protein</fullName>
    </submittedName>
</protein>
<dbReference type="EMBL" id="LN899821">
    <property type="protein sequence ID" value="CUV16395.1"/>
    <property type="molecule type" value="Genomic_DNA"/>
</dbReference>
<feature type="region of interest" description="Disordered" evidence="1">
    <location>
        <begin position="13"/>
        <end position="53"/>
    </location>
</feature>
<dbReference type="AlphaFoldDB" id="A0A0S4U2C4"/>
<evidence type="ECO:0000313" key="2">
    <source>
        <dbReference type="EMBL" id="CUV16395.1"/>
    </source>
</evidence>
<accession>A0A0S4U2C4</accession>
<organism evidence="2">
    <name type="scientific">Ralstonia solanacearum</name>
    <name type="common">Pseudomonas solanacearum</name>
    <dbReference type="NCBI Taxonomy" id="305"/>
    <lineage>
        <taxon>Bacteria</taxon>
        <taxon>Pseudomonadati</taxon>
        <taxon>Pseudomonadota</taxon>
        <taxon>Betaproteobacteria</taxon>
        <taxon>Burkholderiales</taxon>
        <taxon>Burkholderiaceae</taxon>
        <taxon>Ralstonia</taxon>
        <taxon>Ralstonia solanacearum species complex</taxon>
    </lineage>
</organism>
<evidence type="ECO:0000256" key="1">
    <source>
        <dbReference type="SAM" id="MobiDB-lite"/>
    </source>
</evidence>
<reference evidence="2" key="1">
    <citation type="submission" date="2015-10" db="EMBL/GenBank/DDBJ databases">
        <authorList>
            <person name="Gilbert D.G."/>
        </authorList>
    </citation>
    <scope>NUCLEOTIDE SEQUENCE</scope>
    <source>
        <strain evidence="2">Phyl III-seqv23</strain>
    </source>
</reference>
<name>A0A0S4U2C4_RALSL</name>
<proteinExistence type="predicted"/>
<sequence>MGAGFLELLLDRRRDQPAPGTDHARCFPRHLAGGPGQQGNSADGGVHHRLYADSAGAPRARSVPLIGDASVNTGAVPHQGIAPVYRVVADQAAMRDG</sequence>